<dbReference type="eggNOG" id="COG0790">
    <property type="taxonomic scope" value="Bacteria"/>
</dbReference>
<dbReference type="HOGENOM" id="CLU_396337_0_0_0"/>
<keyword evidence="1" id="KW-0732">Signal</keyword>
<dbReference type="PROSITE" id="PS51257">
    <property type="entry name" value="PROKAR_LIPOPROTEIN"/>
    <property type="match status" value="1"/>
</dbReference>
<dbReference type="PANTHER" id="PTHR11102">
    <property type="entry name" value="SEL-1-LIKE PROTEIN"/>
    <property type="match status" value="1"/>
</dbReference>
<dbReference type="InterPro" id="IPR011990">
    <property type="entry name" value="TPR-like_helical_dom_sf"/>
</dbReference>
<feature type="signal peptide" evidence="1">
    <location>
        <begin position="1"/>
        <end position="20"/>
    </location>
</feature>
<dbReference type="SMART" id="SM00671">
    <property type="entry name" value="SEL1"/>
    <property type="match status" value="5"/>
</dbReference>
<evidence type="ECO:0000313" key="3">
    <source>
        <dbReference type="Proteomes" id="UP000006362"/>
    </source>
</evidence>
<feature type="chain" id="PRO_5003231256" evidence="1">
    <location>
        <begin position="21"/>
        <end position="695"/>
    </location>
</feature>
<dbReference type="Gene3D" id="1.25.40.10">
    <property type="entry name" value="Tetratricopeptide repeat domain"/>
    <property type="match status" value="2"/>
</dbReference>
<gene>
    <name evidence="2" type="ordered locus">Theam_0791</name>
</gene>
<organism evidence="2 3">
    <name type="scientific">Thermovibrio ammonificans (strain DSM 15698 / JCM 12110 / HB-1)</name>
    <dbReference type="NCBI Taxonomy" id="648996"/>
    <lineage>
        <taxon>Bacteria</taxon>
        <taxon>Pseudomonadati</taxon>
        <taxon>Aquificota</taxon>
        <taxon>Aquificia</taxon>
        <taxon>Desulfurobacteriales</taxon>
        <taxon>Desulfurobacteriaceae</taxon>
        <taxon>Thermovibrio</taxon>
    </lineage>
</organism>
<keyword evidence="3" id="KW-1185">Reference proteome</keyword>
<name>E8T6H4_THEA1</name>
<dbReference type="KEGG" id="tam:Theam_0791"/>
<evidence type="ECO:0000256" key="1">
    <source>
        <dbReference type="SAM" id="SignalP"/>
    </source>
</evidence>
<dbReference type="PANTHER" id="PTHR11102:SF160">
    <property type="entry name" value="ERAD-ASSOCIATED E3 UBIQUITIN-PROTEIN LIGASE COMPONENT HRD3"/>
    <property type="match status" value="1"/>
</dbReference>
<reference evidence="2" key="1">
    <citation type="submission" date="2011-01" db="EMBL/GenBank/DDBJ databases">
        <title>Complete sequence of chromosome of Thermovibrio ammonificans HB-1.</title>
        <authorList>
            <consortium name="US DOE Joint Genome Institute"/>
            <person name="Lucas S."/>
            <person name="Copeland A."/>
            <person name="Lapidus A."/>
            <person name="Cheng J.-F."/>
            <person name="Goodwin L."/>
            <person name="Pitluck S."/>
            <person name="Davenport K."/>
            <person name="Detter J.C."/>
            <person name="Han C."/>
            <person name="Tapia R."/>
            <person name="Land M."/>
            <person name="Hauser L."/>
            <person name="Kyrpides N."/>
            <person name="Ivanova N."/>
            <person name="Ovchinnikova G."/>
            <person name="Vetriani C."/>
            <person name="Woyke T."/>
        </authorList>
    </citation>
    <scope>NUCLEOTIDE SEQUENCE [LARGE SCALE GENOMIC DNA]</scope>
    <source>
        <strain evidence="2">HB-1</strain>
    </source>
</reference>
<dbReference type="AlphaFoldDB" id="E8T6H4"/>
<proteinExistence type="predicted"/>
<dbReference type="Proteomes" id="UP000006362">
    <property type="component" value="Chromosome"/>
</dbReference>
<protein>
    <submittedName>
        <fullName evidence="2">Sel1 domain protein repeat-containing protein</fullName>
    </submittedName>
</protein>
<dbReference type="OrthoDB" id="879166at2"/>
<dbReference type="EMBL" id="CP002444">
    <property type="protein sequence ID" value="ADU96758.1"/>
    <property type="molecule type" value="Genomic_DNA"/>
</dbReference>
<dbReference type="SUPFAM" id="SSF81901">
    <property type="entry name" value="HCP-like"/>
    <property type="match status" value="3"/>
</dbReference>
<dbReference type="STRING" id="648996.Theam_0791"/>
<dbReference type="Pfam" id="PF13432">
    <property type="entry name" value="TPR_16"/>
    <property type="match status" value="1"/>
</dbReference>
<dbReference type="InterPro" id="IPR006597">
    <property type="entry name" value="Sel1-like"/>
</dbReference>
<evidence type="ECO:0000313" key="2">
    <source>
        <dbReference type="EMBL" id="ADU96758.1"/>
    </source>
</evidence>
<accession>E8T6H4</accession>
<sequence>MKRLALLILGLSVAFISSCADIKLAKEYYAQGNYPAAVKELRPLVKRGFPQAYYLYGKLIVEGKVKGVPPEEGVKFLELAYEKGIKKALLDIAKFYLKEGEVNKAIKYLRLASEEGVPGAQELLIKTLIKNNRVNERVIGQALALARQNPQLYKLLANYYLEKGNVKRAEELLEKAYKAGIEKAGLTLASLLIREGKLSEAEKLLEELYVKYGDKEAALKLGKIYEIRAKSLKLSYCPIVTAKTPEEFFKAKLKLQAERKEYLLTALRWYERALPLLEAQYRVARVKWELSGNSCGDFKTILRFAKLGVKPAIADLQRLYGAAGRCPAPPQMEQERKELRRLKELYGVEVKATKENPSEVLFKRGMELLKYNPEKALKLLEEACSYGNTKAEIELALFLKDKNPQIAGAVLYYYAKVKGVPRAMVALAKLYLSAGNEEKYLYWIEKAAKLRYTPAMRLYALYLINHNREELAIKLLKEWEEEGYCFAAILLGAIYEGDYGDLPIDFKKAEFHYKLAVENGCVDGYYRLARLYNFLNRPKEALPLAEEYHRLVPSQVKGLVLLTRIEMNLNNYQRAGSYLSQAIEMGYIPTYNEIAQLARFVPTKLLLSGQVRYRSYMVVAMKLGKSNFPLSFCLAYEAGLHKAPRAAMLMFNLASLVNTREDALAIINAGKRENYCKNLIERRLVTVVRVLKEGR</sequence>
<dbReference type="InterPro" id="IPR050767">
    <property type="entry name" value="Sel1_AlgK"/>
</dbReference>
<dbReference type="RefSeq" id="WP_013537544.1">
    <property type="nucleotide sequence ID" value="NC_014926.1"/>
</dbReference>